<dbReference type="Gene3D" id="1.10.287.130">
    <property type="match status" value="1"/>
</dbReference>
<evidence type="ECO:0000313" key="14">
    <source>
        <dbReference type="Proteomes" id="UP000463961"/>
    </source>
</evidence>
<keyword evidence="4" id="KW-1003">Cell membrane</keyword>
<dbReference type="PANTHER" id="PTHR44936:SF10">
    <property type="entry name" value="SENSOR PROTEIN RSTB"/>
    <property type="match status" value="1"/>
</dbReference>
<evidence type="ECO:0000256" key="10">
    <source>
        <dbReference type="SAM" id="Phobius"/>
    </source>
</evidence>
<evidence type="ECO:0000256" key="9">
    <source>
        <dbReference type="ARBA" id="ARBA00022840"/>
    </source>
</evidence>
<evidence type="ECO:0000259" key="11">
    <source>
        <dbReference type="PROSITE" id="PS50109"/>
    </source>
</evidence>
<keyword evidence="7" id="KW-0547">Nucleotide-binding</keyword>
<sequence length="434" mass="48089">MSLAKRNTLLLTLALFFVELVVAAALVKYLLLPVAQGSADDLASLMVLSAQTWSELPDDKQPAFEKELIEHHAIALRVEPLANPTSSWRPPYFTFLEQALAARIGHAPSFLADTTNHQTWYWASIPSKHQTIYVGIPKERIGIQPLSAIIVLLLIGLLVAVLLAHLLAKSITLPLAKLDLAAQQLGQGEYRELHPNAWPKELRELADRFNTMARQVQRLLTARTTILAGISHDLRTPLARMRLALELLKESPTPKLITRLETDINEMNQLIGTILDLARGLDKEHLSRINVYQLLTELIEQSEAHECISVDCSPNIEISLPALSLRRALSNLIENALRYAPIGKINLVCKYDEKICRIGVLDQGPGIPPEKIESVFLPFERIEGSRSSSTGGAGLGLAIVRELANVHGWHVKLEPRNGGGIAAWIEIFPKPKTF</sequence>
<evidence type="ECO:0000256" key="4">
    <source>
        <dbReference type="ARBA" id="ARBA00022475"/>
    </source>
</evidence>
<keyword evidence="14" id="KW-1185">Reference proteome</keyword>
<evidence type="ECO:0000256" key="1">
    <source>
        <dbReference type="ARBA" id="ARBA00000085"/>
    </source>
</evidence>
<dbReference type="CDD" id="cd06225">
    <property type="entry name" value="HAMP"/>
    <property type="match status" value="1"/>
</dbReference>
<dbReference type="PROSITE" id="PS50885">
    <property type="entry name" value="HAMP"/>
    <property type="match status" value="1"/>
</dbReference>
<gene>
    <name evidence="13" type="ORF">ICHIAU1_22530</name>
</gene>
<evidence type="ECO:0000256" key="2">
    <source>
        <dbReference type="ARBA" id="ARBA00004651"/>
    </source>
</evidence>
<dbReference type="SUPFAM" id="SSF158472">
    <property type="entry name" value="HAMP domain-like"/>
    <property type="match status" value="1"/>
</dbReference>
<dbReference type="Pfam" id="PF02518">
    <property type="entry name" value="HATPase_c"/>
    <property type="match status" value="1"/>
</dbReference>
<dbReference type="SUPFAM" id="SSF47384">
    <property type="entry name" value="Homodimeric domain of signal transducing histidine kinase"/>
    <property type="match status" value="1"/>
</dbReference>
<keyword evidence="6" id="KW-0808">Transferase</keyword>
<dbReference type="CDD" id="cd00082">
    <property type="entry name" value="HisKA"/>
    <property type="match status" value="1"/>
</dbReference>
<dbReference type="InterPro" id="IPR003661">
    <property type="entry name" value="HisK_dim/P_dom"/>
</dbReference>
<keyword evidence="5" id="KW-0597">Phosphoprotein</keyword>
<dbReference type="InterPro" id="IPR036097">
    <property type="entry name" value="HisK_dim/P_sf"/>
</dbReference>
<organism evidence="13 14">
    <name type="scientific">Fluviibacter phosphoraccumulans</name>
    <dbReference type="NCBI Taxonomy" id="1751046"/>
    <lineage>
        <taxon>Bacteria</taxon>
        <taxon>Pseudomonadati</taxon>
        <taxon>Pseudomonadota</taxon>
        <taxon>Betaproteobacteria</taxon>
        <taxon>Rhodocyclales</taxon>
        <taxon>Fluviibacteraceae</taxon>
        <taxon>Fluviibacter</taxon>
    </lineage>
</organism>
<dbReference type="InterPro" id="IPR003660">
    <property type="entry name" value="HAMP_dom"/>
</dbReference>
<dbReference type="InterPro" id="IPR003594">
    <property type="entry name" value="HATPase_dom"/>
</dbReference>
<dbReference type="SUPFAM" id="SSF55874">
    <property type="entry name" value="ATPase domain of HSP90 chaperone/DNA topoisomerase II/histidine kinase"/>
    <property type="match status" value="1"/>
</dbReference>
<reference evidence="14" key="1">
    <citation type="submission" date="2020-01" db="EMBL/GenBank/DDBJ databases">
        <title>Phosphoaccumulans saitamaens gen. nov., sp. nov., a polyphosphate accumulating bacterium isolated from surface river water.</title>
        <authorList>
            <person name="Watanabe K."/>
            <person name="Suda W."/>
        </authorList>
    </citation>
    <scope>NUCLEOTIDE SEQUENCE [LARGE SCALE GENOMIC DNA]</scope>
    <source>
        <strain evidence="14">ICHIAU1</strain>
    </source>
</reference>
<evidence type="ECO:0000313" key="13">
    <source>
        <dbReference type="EMBL" id="BBU69970.1"/>
    </source>
</evidence>
<keyword evidence="10" id="KW-0472">Membrane</keyword>
<proteinExistence type="predicted"/>
<comment type="subcellular location">
    <subcellularLocation>
        <location evidence="2">Cell membrane</location>
        <topology evidence="2">Multi-pass membrane protein</topology>
    </subcellularLocation>
</comment>
<evidence type="ECO:0000256" key="6">
    <source>
        <dbReference type="ARBA" id="ARBA00022679"/>
    </source>
</evidence>
<evidence type="ECO:0000259" key="12">
    <source>
        <dbReference type="PROSITE" id="PS50885"/>
    </source>
</evidence>
<comment type="catalytic activity">
    <reaction evidence="1">
        <text>ATP + protein L-histidine = ADP + protein N-phospho-L-histidine.</text>
        <dbReference type="EC" id="2.7.13.3"/>
    </reaction>
</comment>
<dbReference type="SMART" id="SM00388">
    <property type="entry name" value="HisKA"/>
    <property type="match status" value="1"/>
</dbReference>
<dbReference type="InterPro" id="IPR005467">
    <property type="entry name" value="His_kinase_dom"/>
</dbReference>
<dbReference type="Gene3D" id="6.10.340.10">
    <property type="match status" value="1"/>
</dbReference>
<protein>
    <recommendedName>
        <fullName evidence="3">histidine kinase</fullName>
        <ecNumber evidence="3">2.7.13.3</ecNumber>
    </recommendedName>
</protein>
<dbReference type="Gene3D" id="3.30.565.10">
    <property type="entry name" value="Histidine kinase-like ATPase, C-terminal domain"/>
    <property type="match status" value="1"/>
</dbReference>
<keyword evidence="8" id="KW-0418">Kinase</keyword>
<dbReference type="PANTHER" id="PTHR44936">
    <property type="entry name" value="SENSOR PROTEIN CREC"/>
    <property type="match status" value="1"/>
</dbReference>
<dbReference type="InterPro" id="IPR004358">
    <property type="entry name" value="Sig_transdc_His_kin-like_C"/>
</dbReference>
<dbReference type="EC" id="2.7.13.3" evidence="3"/>
<keyword evidence="9" id="KW-0067">ATP-binding</keyword>
<dbReference type="PROSITE" id="PS50109">
    <property type="entry name" value="HIS_KIN"/>
    <property type="match status" value="1"/>
</dbReference>
<dbReference type="InterPro" id="IPR036890">
    <property type="entry name" value="HATPase_C_sf"/>
</dbReference>
<dbReference type="Pfam" id="PF00512">
    <property type="entry name" value="HisKA"/>
    <property type="match status" value="1"/>
</dbReference>
<dbReference type="CDD" id="cd00075">
    <property type="entry name" value="HATPase"/>
    <property type="match status" value="1"/>
</dbReference>
<dbReference type="PRINTS" id="PR00344">
    <property type="entry name" value="BCTRLSENSOR"/>
</dbReference>
<evidence type="ECO:0000256" key="3">
    <source>
        <dbReference type="ARBA" id="ARBA00012438"/>
    </source>
</evidence>
<feature type="domain" description="HAMP" evidence="12">
    <location>
        <begin position="169"/>
        <end position="221"/>
    </location>
</feature>
<feature type="transmembrane region" description="Helical" evidence="10">
    <location>
        <begin position="146"/>
        <end position="168"/>
    </location>
</feature>
<dbReference type="InterPro" id="IPR050980">
    <property type="entry name" value="2C_sensor_his_kinase"/>
</dbReference>
<dbReference type="GO" id="GO:0005886">
    <property type="term" value="C:plasma membrane"/>
    <property type="evidence" value="ECO:0007669"/>
    <property type="project" value="UniProtKB-SubCell"/>
</dbReference>
<keyword evidence="10" id="KW-1133">Transmembrane helix</keyword>
<evidence type="ECO:0000256" key="8">
    <source>
        <dbReference type="ARBA" id="ARBA00022777"/>
    </source>
</evidence>
<dbReference type="RefSeq" id="WP_162071348.1">
    <property type="nucleotide sequence ID" value="NZ_AP022345.1"/>
</dbReference>
<evidence type="ECO:0000256" key="5">
    <source>
        <dbReference type="ARBA" id="ARBA00022553"/>
    </source>
</evidence>
<dbReference type="AlphaFoldDB" id="A0A7R6TPS5"/>
<name>A0A7R6TPS5_9RHOO</name>
<keyword evidence="10" id="KW-0812">Transmembrane</keyword>
<dbReference type="GO" id="GO:0005524">
    <property type="term" value="F:ATP binding"/>
    <property type="evidence" value="ECO:0007669"/>
    <property type="project" value="UniProtKB-KW"/>
</dbReference>
<accession>A0A7R6TPS5</accession>
<dbReference type="EMBL" id="AP022345">
    <property type="protein sequence ID" value="BBU69970.1"/>
    <property type="molecule type" value="Genomic_DNA"/>
</dbReference>
<dbReference type="Proteomes" id="UP000463961">
    <property type="component" value="Chromosome"/>
</dbReference>
<evidence type="ECO:0000256" key="7">
    <source>
        <dbReference type="ARBA" id="ARBA00022741"/>
    </source>
</evidence>
<dbReference type="GO" id="GO:0000155">
    <property type="term" value="F:phosphorelay sensor kinase activity"/>
    <property type="evidence" value="ECO:0007669"/>
    <property type="project" value="InterPro"/>
</dbReference>
<dbReference type="SMART" id="SM00387">
    <property type="entry name" value="HATPase_c"/>
    <property type="match status" value="1"/>
</dbReference>
<feature type="domain" description="Histidine kinase" evidence="11">
    <location>
        <begin position="229"/>
        <end position="431"/>
    </location>
</feature>
<dbReference type="OrthoDB" id="9804645at2"/>